<reference evidence="6 7" key="1">
    <citation type="journal article" date="2013" name="Genome Announc.">
        <title>Draft Genome Sequence of the Cellulolytic Bacterium Clostridium papyrosolvens C7 (ATCC 700395).</title>
        <authorList>
            <person name="Zepeda V."/>
            <person name="Dassa B."/>
            <person name="Borovok I."/>
            <person name="Lamed R."/>
            <person name="Bayer E.A."/>
            <person name="Cate J.H."/>
        </authorList>
    </citation>
    <scope>NUCLEOTIDE SEQUENCE [LARGE SCALE GENOMIC DNA]</scope>
    <source>
        <strain evidence="6 7">C7</strain>
    </source>
</reference>
<dbReference type="Proteomes" id="UP000016860">
    <property type="component" value="Unassembled WGS sequence"/>
</dbReference>
<comment type="caution">
    <text evidence="6">The sequence shown here is derived from an EMBL/GenBank/DDBJ whole genome shotgun (WGS) entry which is preliminary data.</text>
</comment>
<dbReference type="PANTHER" id="PTHR43300:SF11">
    <property type="entry name" value="ACETYLTRANSFERASE RV3034C-RELATED"/>
    <property type="match status" value="1"/>
</dbReference>
<keyword evidence="5" id="KW-0012">Acyltransferase</keyword>
<keyword evidence="3" id="KW-0677">Repeat</keyword>
<evidence type="ECO:0000256" key="1">
    <source>
        <dbReference type="ARBA" id="ARBA00007274"/>
    </source>
</evidence>
<dbReference type="NCBIfam" id="NF000311">
    <property type="entry name" value="Vat_ABCDEFH"/>
    <property type="match status" value="1"/>
</dbReference>
<accession>U4R3A5</accession>
<name>U4R3A5_9FIRM</name>
<dbReference type="CDD" id="cd03349">
    <property type="entry name" value="LbH_XAT"/>
    <property type="match status" value="1"/>
</dbReference>
<dbReference type="PANTHER" id="PTHR43300">
    <property type="entry name" value="ACETYLTRANSFERASE"/>
    <property type="match status" value="1"/>
</dbReference>
<evidence type="ECO:0000313" key="7">
    <source>
        <dbReference type="Proteomes" id="UP000016860"/>
    </source>
</evidence>
<dbReference type="RefSeq" id="WP_020814911.1">
    <property type="nucleotide sequence ID" value="NZ_ATAY01000022.1"/>
</dbReference>
<evidence type="ECO:0000313" key="6">
    <source>
        <dbReference type="EMBL" id="EPR13021.1"/>
    </source>
</evidence>
<proteinExistence type="inferred from homology"/>
<dbReference type="InterPro" id="IPR001451">
    <property type="entry name" value="Hexapep"/>
</dbReference>
<dbReference type="SUPFAM" id="SSF51161">
    <property type="entry name" value="Trimeric LpxA-like enzymes"/>
    <property type="match status" value="1"/>
</dbReference>
<evidence type="ECO:0000256" key="5">
    <source>
        <dbReference type="ARBA" id="ARBA00023315"/>
    </source>
</evidence>
<dbReference type="FunFam" id="2.160.10.10:FF:000037">
    <property type="entry name" value="Streptogramin A acetyltransferase"/>
    <property type="match status" value="1"/>
</dbReference>
<dbReference type="OrthoDB" id="9801697at2"/>
<dbReference type="GO" id="GO:0046677">
    <property type="term" value="P:response to antibiotic"/>
    <property type="evidence" value="ECO:0007669"/>
    <property type="project" value="UniProtKB-KW"/>
</dbReference>
<evidence type="ECO:0000256" key="4">
    <source>
        <dbReference type="ARBA" id="ARBA00023251"/>
    </source>
</evidence>
<dbReference type="InterPro" id="IPR011004">
    <property type="entry name" value="Trimer_LpxA-like_sf"/>
</dbReference>
<dbReference type="PATRIC" id="fig|1330534.3.peg.1343"/>
<keyword evidence="2" id="KW-0808">Transferase</keyword>
<evidence type="ECO:0000256" key="3">
    <source>
        <dbReference type="ARBA" id="ARBA00022737"/>
    </source>
</evidence>
<comment type="similarity">
    <text evidence="1">Belongs to the transferase hexapeptide repeat family.</text>
</comment>
<dbReference type="AlphaFoldDB" id="U4R3A5"/>
<gene>
    <name evidence="6" type="ORF">L323_06710</name>
</gene>
<organism evidence="6 7">
    <name type="scientific">Ruminiclostridium papyrosolvens C7</name>
    <dbReference type="NCBI Taxonomy" id="1330534"/>
    <lineage>
        <taxon>Bacteria</taxon>
        <taxon>Bacillati</taxon>
        <taxon>Bacillota</taxon>
        <taxon>Clostridia</taxon>
        <taxon>Eubacteriales</taxon>
        <taxon>Oscillospiraceae</taxon>
        <taxon>Ruminiclostridium</taxon>
    </lineage>
</organism>
<protein>
    <submittedName>
        <fullName evidence="6">Vat</fullName>
    </submittedName>
</protein>
<dbReference type="GO" id="GO:0016746">
    <property type="term" value="F:acyltransferase activity"/>
    <property type="evidence" value="ECO:0007669"/>
    <property type="project" value="UniProtKB-KW"/>
</dbReference>
<dbReference type="Pfam" id="PF00132">
    <property type="entry name" value="Hexapep"/>
    <property type="match status" value="1"/>
</dbReference>
<dbReference type="Gene3D" id="2.160.10.10">
    <property type="entry name" value="Hexapeptide repeat proteins"/>
    <property type="match status" value="1"/>
</dbReference>
<dbReference type="PROSITE" id="PS00101">
    <property type="entry name" value="HEXAPEP_TRANSFERASES"/>
    <property type="match status" value="1"/>
</dbReference>
<dbReference type="InterPro" id="IPR050179">
    <property type="entry name" value="Trans_hexapeptide_repeat"/>
</dbReference>
<dbReference type="STRING" id="1330534.L323_06710"/>
<dbReference type="EMBL" id="ATAY01000022">
    <property type="protein sequence ID" value="EPR13021.1"/>
    <property type="molecule type" value="Genomic_DNA"/>
</dbReference>
<evidence type="ECO:0000256" key="2">
    <source>
        <dbReference type="ARBA" id="ARBA00022679"/>
    </source>
</evidence>
<dbReference type="InterPro" id="IPR018357">
    <property type="entry name" value="Hexapep_transf_CS"/>
</dbReference>
<sequence length="224" mass="25483">MQEEKKYGPSPDTVYPKEGFTRIAFLKNIIKNPNIIVGEYTYYDDNDNNPEKFEKNILYHYDFLGDKLIIGKFCAIASDVKFIMNGANHKMQAFTTYPFGIFQNGWEAGIPELKDLPYKGDTVIGNDVWIGYEAIIMPGIKIGDGAIIAAKSVVTKDVPPYSIVGGNPAKIIKMRFNDEVIEYLQQIKWWDWSIQKITENIPNLCNDDINKLKSIVMGEPNETK</sequence>
<keyword evidence="4" id="KW-0046">Antibiotic resistance</keyword>